<proteinExistence type="predicted"/>
<evidence type="ECO:0000256" key="1">
    <source>
        <dbReference type="SAM" id="Coils"/>
    </source>
</evidence>
<evidence type="ECO:0000256" key="2">
    <source>
        <dbReference type="SAM" id="MobiDB-lite"/>
    </source>
</evidence>
<gene>
    <name evidence="3" type="ORF">PCOR1329_LOCUS31323</name>
</gene>
<keyword evidence="4" id="KW-1185">Reference proteome</keyword>
<feature type="region of interest" description="Disordered" evidence="2">
    <location>
        <begin position="263"/>
        <end position="340"/>
    </location>
</feature>
<keyword evidence="1" id="KW-0175">Coiled coil</keyword>
<sequence length="340" mass="38566">MTSAMDLWSQNFENLLSGPKLPPIKEDASQLGSPPKDTLPQRGAEQDEEFEPVEGRLRQLRKLRSTTAARLQRAHLLTVGRALLLRWRLLKAKANAAAMKQKAKEDKEKIAELKKKLKEQKAEYGNLSQNMAKYRYDHPGSQWSQLWTSAKSLPPLEQLVAKEKLMKFYATTISRSRHTLSSKRKQETEDAKTTVTVNFRDLCARWTLDPSAPAAWEEIETAVKMQWVKQKKLPPKKLKLAEELGPPEVAKFDYIITEATVKASNKKSRVEEFREQKDVEGDDRENLRAEHFPQQNAERPQRQQRARGKKASQKLSEDPPAGIPAEEPPVGGREGADAAA</sequence>
<organism evidence="3 4">
    <name type="scientific">Prorocentrum cordatum</name>
    <dbReference type="NCBI Taxonomy" id="2364126"/>
    <lineage>
        <taxon>Eukaryota</taxon>
        <taxon>Sar</taxon>
        <taxon>Alveolata</taxon>
        <taxon>Dinophyceae</taxon>
        <taxon>Prorocentrales</taxon>
        <taxon>Prorocentraceae</taxon>
        <taxon>Prorocentrum</taxon>
    </lineage>
</organism>
<protein>
    <submittedName>
        <fullName evidence="3">Uncharacterized protein</fullName>
    </submittedName>
</protein>
<accession>A0ABN9SPC4</accession>
<name>A0ABN9SPC4_9DINO</name>
<dbReference type="EMBL" id="CAUYUJ010012303">
    <property type="protein sequence ID" value="CAK0833722.1"/>
    <property type="molecule type" value="Genomic_DNA"/>
</dbReference>
<feature type="coiled-coil region" evidence="1">
    <location>
        <begin position="89"/>
        <end position="137"/>
    </location>
</feature>
<feature type="region of interest" description="Disordered" evidence="2">
    <location>
        <begin position="17"/>
        <end position="52"/>
    </location>
</feature>
<evidence type="ECO:0000313" key="3">
    <source>
        <dbReference type="EMBL" id="CAK0833722.1"/>
    </source>
</evidence>
<feature type="compositionally biased region" description="Basic and acidic residues" evidence="2">
    <location>
        <begin position="268"/>
        <end position="291"/>
    </location>
</feature>
<dbReference type="Proteomes" id="UP001189429">
    <property type="component" value="Unassembled WGS sequence"/>
</dbReference>
<reference evidence="3" key="1">
    <citation type="submission" date="2023-10" db="EMBL/GenBank/DDBJ databases">
        <authorList>
            <person name="Chen Y."/>
            <person name="Shah S."/>
            <person name="Dougan E. K."/>
            <person name="Thang M."/>
            <person name="Chan C."/>
        </authorList>
    </citation>
    <scope>NUCLEOTIDE SEQUENCE [LARGE SCALE GENOMIC DNA]</scope>
</reference>
<feature type="compositionally biased region" description="Basic residues" evidence="2">
    <location>
        <begin position="302"/>
        <end position="312"/>
    </location>
</feature>
<comment type="caution">
    <text evidence="3">The sequence shown here is derived from an EMBL/GenBank/DDBJ whole genome shotgun (WGS) entry which is preliminary data.</text>
</comment>
<evidence type="ECO:0000313" key="4">
    <source>
        <dbReference type="Proteomes" id="UP001189429"/>
    </source>
</evidence>